<sequence>MQDTRTTKDRLRNAPYRLAARYGVPPFVSSVYWRVETAYWMARAAMAGDTVETTVAGETVRFGVSTVAEYRRATTLGGERDLVAALLSGLDGTETVWDVGACVGTYTCFVASALTTGQVVGFEPEAVNRSRLRANLETTAPAERWTVSPIALSDENGTTTLSSEVVDAGGGHHYLAPDGVGRTVETRRGADLLDDEFAPPDVVKIDVQGAELLVLRGLGDLLDTVESVYLEVHSAKCRRYGTSAEEVEAFLRAAGYSLTPLGGPADRRSGVYFVHAHR</sequence>
<dbReference type="PATRIC" id="fig|1132509.6.peg.2624"/>
<dbReference type="Pfam" id="PF05050">
    <property type="entry name" value="Methyltransf_21"/>
    <property type="match status" value="1"/>
</dbReference>
<dbReference type="PANTHER" id="PTHR34203">
    <property type="entry name" value="METHYLTRANSFERASE, FKBM FAMILY PROTEIN"/>
    <property type="match status" value="1"/>
</dbReference>
<dbReference type="Proteomes" id="UP000011566">
    <property type="component" value="Unassembled WGS sequence"/>
</dbReference>
<name>M0M125_9EURY</name>
<evidence type="ECO:0000259" key="1">
    <source>
        <dbReference type="Pfam" id="PF05050"/>
    </source>
</evidence>
<protein>
    <recommendedName>
        <fullName evidence="1">Methyltransferase FkbM domain-containing protein</fullName>
    </recommendedName>
</protein>
<comment type="caution">
    <text evidence="2">The sequence shown here is derived from an EMBL/GenBank/DDBJ whole genome shotgun (WGS) entry which is preliminary data.</text>
</comment>
<dbReference type="eggNOG" id="arCOG01402">
    <property type="taxonomic scope" value="Archaea"/>
</dbReference>
<gene>
    <name evidence="2" type="ORF">C447_11555</name>
</gene>
<dbReference type="InterPro" id="IPR006342">
    <property type="entry name" value="FkbM_mtfrase"/>
</dbReference>
<accession>M0M125</accession>
<evidence type="ECO:0000313" key="3">
    <source>
        <dbReference type="Proteomes" id="UP000011566"/>
    </source>
</evidence>
<dbReference type="Gene3D" id="3.40.50.150">
    <property type="entry name" value="Vaccinia Virus protein VP39"/>
    <property type="match status" value="1"/>
</dbReference>
<dbReference type="InterPro" id="IPR029063">
    <property type="entry name" value="SAM-dependent_MTases_sf"/>
</dbReference>
<dbReference type="NCBIfam" id="TIGR01444">
    <property type="entry name" value="fkbM_fam"/>
    <property type="match status" value="1"/>
</dbReference>
<dbReference type="OrthoDB" id="275825at2157"/>
<proteinExistence type="predicted"/>
<dbReference type="SUPFAM" id="SSF53335">
    <property type="entry name" value="S-adenosyl-L-methionine-dependent methyltransferases"/>
    <property type="match status" value="1"/>
</dbReference>
<dbReference type="PANTHER" id="PTHR34203:SF15">
    <property type="entry name" value="SLL1173 PROTEIN"/>
    <property type="match status" value="1"/>
</dbReference>
<dbReference type="EMBL" id="AOMB01000032">
    <property type="protein sequence ID" value="EMA38070.1"/>
    <property type="molecule type" value="Genomic_DNA"/>
</dbReference>
<feature type="domain" description="Methyltransferase FkbM" evidence="1">
    <location>
        <begin position="98"/>
        <end position="258"/>
    </location>
</feature>
<organism evidence="2 3">
    <name type="scientific">Halococcus hamelinensis 100A6</name>
    <dbReference type="NCBI Taxonomy" id="1132509"/>
    <lineage>
        <taxon>Archaea</taxon>
        <taxon>Methanobacteriati</taxon>
        <taxon>Methanobacteriota</taxon>
        <taxon>Stenosarchaea group</taxon>
        <taxon>Halobacteria</taxon>
        <taxon>Halobacteriales</taxon>
        <taxon>Halococcaceae</taxon>
        <taxon>Halococcus</taxon>
    </lineage>
</organism>
<dbReference type="RefSeq" id="WP_007694016.1">
    <property type="nucleotide sequence ID" value="NZ_AJRK01000427.1"/>
</dbReference>
<dbReference type="InterPro" id="IPR052514">
    <property type="entry name" value="SAM-dependent_MTase"/>
</dbReference>
<reference evidence="2 3" key="1">
    <citation type="journal article" date="2014" name="PLoS Genet.">
        <title>Phylogenetically driven sequencing of extremely halophilic archaea reveals strategies for static and dynamic osmo-response.</title>
        <authorList>
            <person name="Becker E.A."/>
            <person name="Seitzer P.M."/>
            <person name="Tritt A."/>
            <person name="Larsen D."/>
            <person name="Krusor M."/>
            <person name="Yao A.I."/>
            <person name="Wu D."/>
            <person name="Madern D."/>
            <person name="Eisen J.A."/>
            <person name="Darling A.E."/>
            <person name="Facciotti M.T."/>
        </authorList>
    </citation>
    <scope>NUCLEOTIDE SEQUENCE [LARGE SCALE GENOMIC DNA]</scope>
    <source>
        <strain evidence="2 3">100A6</strain>
    </source>
</reference>
<evidence type="ECO:0000313" key="2">
    <source>
        <dbReference type="EMBL" id="EMA38070.1"/>
    </source>
</evidence>
<keyword evidence="3" id="KW-1185">Reference proteome</keyword>
<dbReference type="AlphaFoldDB" id="M0M125"/>